<gene>
    <name evidence="1" type="ORF">M8542_10310</name>
</gene>
<name>A0A9X2N760_9PSEU</name>
<evidence type="ECO:0000313" key="2">
    <source>
        <dbReference type="Proteomes" id="UP001144096"/>
    </source>
</evidence>
<reference evidence="1" key="1">
    <citation type="submission" date="2022-06" db="EMBL/GenBank/DDBJ databases">
        <title>Amycolatopsis iheyaensis sp. nov., a new species of the genus Amycolatopsis isolated from soil in Iheya island, Japan.</title>
        <authorList>
            <person name="Ngamcharungchit C."/>
            <person name="Kanto H."/>
            <person name="Take A."/>
            <person name="Intra B."/>
            <person name="Matsumoto A."/>
            <person name="Panbangred W."/>
            <person name="Inahashi Y."/>
        </authorList>
    </citation>
    <scope>NUCLEOTIDE SEQUENCE</scope>
    <source>
        <strain evidence="1">OK19-0408</strain>
    </source>
</reference>
<protein>
    <submittedName>
        <fullName evidence="1">Uncharacterized protein</fullName>
    </submittedName>
</protein>
<dbReference type="RefSeq" id="WP_257919837.1">
    <property type="nucleotide sequence ID" value="NZ_JAMXQV010000004.1"/>
</dbReference>
<proteinExistence type="predicted"/>
<accession>A0A9X2N760</accession>
<organism evidence="1 2">
    <name type="scientific">Amycolatopsis iheyensis</name>
    <dbReference type="NCBI Taxonomy" id="2945988"/>
    <lineage>
        <taxon>Bacteria</taxon>
        <taxon>Bacillati</taxon>
        <taxon>Actinomycetota</taxon>
        <taxon>Actinomycetes</taxon>
        <taxon>Pseudonocardiales</taxon>
        <taxon>Pseudonocardiaceae</taxon>
        <taxon>Amycolatopsis</taxon>
    </lineage>
</organism>
<dbReference type="EMBL" id="JAMXQV010000004">
    <property type="protein sequence ID" value="MCR6483209.1"/>
    <property type="molecule type" value="Genomic_DNA"/>
</dbReference>
<sequence>MAGTSFSVLTPSPAERAERVVIAEMAAEGMIRNAADPRYWHSADRLPYGYSLYQPDHEIDPAEVGLVEQVAGTTMRCDIGLHVFVSDPAGRPVLGRLAQRVAERTDGWVFVEFRTRPSADLLDGLERTGRCIRVGDYVYLDASAMATWCARPAFHVVK</sequence>
<dbReference type="Proteomes" id="UP001144096">
    <property type="component" value="Unassembled WGS sequence"/>
</dbReference>
<evidence type="ECO:0000313" key="1">
    <source>
        <dbReference type="EMBL" id="MCR6483209.1"/>
    </source>
</evidence>
<comment type="caution">
    <text evidence="1">The sequence shown here is derived from an EMBL/GenBank/DDBJ whole genome shotgun (WGS) entry which is preliminary data.</text>
</comment>
<keyword evidence="2" id="KW-1185">Reference proteome</keyword>
<dbReference type="AlphaFoldDB" id="A0A9X2N760"/>